<feature type="compositionally biased region" description="Basic and acidic residues" evidence="1">
    <location>
        <begin position="311"/>
        <end position="332"/>
    </location>
</feature>
<feature type="region of interest" description="Disordered" evidence="1">
    <location>
        <begin position="306"/>
        <end position="357"/>
    </location>
</feature>
<feature type="compositionally biased region" description="Low complexity" evidence="1">
    <location>
        <begin position="1"/>
        <end position="11"/>
    </location>
</feature>
<evidence type="ECO:0000256" key="1">
    <source>
        <dbReference type="SAM" id="MobiDB-lite"/>
    </source>
</evidence>
<protein>
    <recommendedName>
        <fullName evidence="4">Retrotransposon gag domain-containing protein</fullName>
    </recommendedName>
</protein>
<evidence type="ECO:0000313" key="3">
    <source>
        <dbReference type="Proteomes" id="UP000233551"/>
    </source>
</evidence>
<feature type="compositionally biased region" description="Polar residues" evidence="1">
    <location>
        <begin position="344"/>
        <end position="357"/>
    </location>
</feature>
<comment type="caution">
    <text evidence="2">The sequence shown here is derived from an EMBL/GenBank/DDBJ whole genome shotgun (WGS) entry which is preliminary data.</text>
</comment>
<gene>
    <name evidence="2" type="ORF">CRG98_036007</name>
</gene>
<dbReference type="STRING" id="22663.A0A2I0IHY7"/>
<name>A0A2I0IHY7_PUNGR</name>
<evidence type="ECO:0000313" key="2">
    <source>
        <dbReference type="EMBL" id="PKI43604.1"/>
    </source>
</evidence>
<keyword evidence="3" id="KW-1185">Reference proteome</keyword>
<evidence type="ECO:0008006" key="4">
    <source>
        <dbReference type="Google" id="ProtNLM"/>
    </source>
</evidence>
<organism evidence="2 3">
    <name type="scientific">Punica granatum</name>
    <name type="common">Pomegranate</name>
    <dbReference type="NCBI Taxonomy" id="22663"/>
    <lineage>
        <taxon>Eukaryota</taxon>
        <taxon>Viridiplantae</taxon>
        <taxon>Streptophyta</taxon>
        <taxon>Embryophyta</taxon>
        <taxon>Tracheophyta</taxon>
        <taxon>Spermatophyta</taxon>
        <taxon>Magnoliopsida</taxon>
        <taxon>eudicotyledons</taxon>
        <taxon>Gunneridae</taxon>
        <taxon>Pentapetalae</taxon>
        <taxon>rosids</taxon>
        <taxon>malvids</taxon>
        <taxon>Myrtales</taxon>
        <taxon>Lythraceae</taxon>
        <taxon>Punica</taxon>
    </lineage>
</organism>
<accession>A0A2I0IHY7</accession>
<proteinExistence type="predicted"/>
<feature type="compositionally biased region" description="Pro residues" evidence="1">
    <location>
        <begin position="12"/>
        <end position="21"/>
    </location>
</feature>
<dbReference type="EMBL" id="PGOL01003029">
    <property type="protein sequence ID" value="PKI43604.1"/>
    <property type="molecule type" value="Genomic_DNA"/>
</dbReference>
<dbReference type="AlphaFoldDB" id="A0A2I0IHY7"/>
<feature type="region of interest" description="Disordered" evidence="1">
    <location>
        <begin position="1"/>
        <end position="21"/>
    </location>
</feature>
<reference evidence="2 3" key="1">
    <citation type="submission" date="2017-11" db="EMBL/GenBank/DDBJ databases">
        <title>De-novo sequencing of pomegranate (Punica granatum L.) genome.</title>
        <authorList>
            <person name="Akparov Z."/>
            <person name="Amiraslanov A."/>
            <person name="Hajiyeva S."/>
            <person name="Abbasov M."/>
            <person name="Kaur K."/>
            <person name="Hamwieh A."/>
            <person name="Solovyev V."/>
            <person name="Salamov A."/>
            <person name="Braich B."/>
            <person name="Kosarev P."/>
            <person name="Mahmoud A."/>
            <person name="Hajiyev E."/>
            <person name="Babayeva S."/>
            <person name="Izzatullayeva V."/>
            <person name="Mammadov A."/>
            <person name="Mammadov A."/>
            <person name="Sharifova S."/>
            <person name="Ojaghi J."/>
            <person name="Eynullazada K."/>
            <person name="Bayramov B."/>
            <person name="Abdulazimova A."/>
            <person name="Shahmuradov I."/>
        </authorList>
    </citation>
    <scope>NUCLEOTIDE SEQUENCE [LARGE SCALE GENOMIC DNA]</scope>
    <source>
        <strain evidence="3">cv. AG2017</strain>
        <tissue evidence="2">Leaf</tissue>
    </source>
</reference>
<sequence>MTYVPAVHPVSDPLPPPPAPTSVPLPPAAFLPMDSATLTLPPLTIPTQPPIYTVPPLTVPPVVLAQAPAPTADHFPFQALQPQMSFPYQAPPPLNIPPTEPGTPTQATPIAPPTNIPLENEQERRMRRMEETIQALQAGTSRLDYGDFNWNLFSSMRLPPKIKIPDFKRYDGTKDPRHHLGHFQSKMLQYWDYEEFIIQTFQDSFMGLALDWFMTLKYRFCAETPPTLLELSTMEMKENQAFEAYATMWRGKATKHIPSINEIQQVQLFHSTLKGVYYLHLLSHAPSFFELIEAGKKLDMGIKFGRIEGPTNKREGEAPKKQATDTSRRNKDATVSAVNPGHQPPQQFSVNYTPAPSTAQAYARPVSYAPPY</sequence>
<dbReference type="Proteomes" id="UP000233551">
    <property type="component" value="Unassembled WGS sequence"/>
</dbReference>